<feature type="transmembrane region" description="Helical" evidence="1">
    <location>
        <begin position="243"/>
        <end position="261"/>
    </location>
</feature>
<dbReference type="eggNOG" id="COG0697">
    <property type="taxonomic scope" value="Bacteria"/>
</dbReference>
<dbReference type="RefSeq" id="WP_084781996.1">
    <property type="nucleotide sequence ID" value="NZ_JALZ01000001.1"/>
</dbReference>
<feature type="domain" description="EamA" evidence="2">
    <location>
        <begin position="150"/>
        <end position="278"/>
    </location>
</feature>
<keyword evidence="4" id="KW-1185">Reference proteome</keyword>
<feature type="transmembrane region" description="Helical" evidence="1">
    <location>
        <begin position="205"/>
        <end position="231"/>
    </location>
</feature>
<protein>
    <recommendedName>
        <fullName evidence="2">EamA domain-containing protein</fullName>
    </recommendedName>
</protein>
<dbReference type="Pfam" id="PF00892">
    <property type="entry name" value="EamA"/>
    <property type="match status" value="2"/>
</dbReference>
<dbReference type="GO" id="GO:0016020">
    <property type="term" value="C:membrane"/>
    <property type="evidence" value="ECO:0007669"/>
    <property type="project" value="InterPro"/>
</dbReference>
<feature type="domain" description="EamA" evidence="2">
    <location>
        <begin position="13"/>
        <end position="138"/>
    </location>
</feature>
<feature type="transmembrane region" description="Helical" evidence="1">
    <location>
        <begin position="152"/>
        <end position="169"/>
    </location>
</feature>
<dbReference type="InterPro" id="IPR000620">
    <property type="entry name" value="EamA_dom"/>
</dbReference>
<gene>
    <name evidence="3" type="ORF">OCH239_01005</name>
</gene>
<dbReference type="OrthoDB" id="7340103at2"/>
<keyword evidence="1" id="KW-0472">Membrane</keyword>
<feature type="transmembrane region" description="Helical" evidence="1">
    <location>
        <begin position="181"/>
        <end position="199"/>
    </location>
</feature>
<evidence type="ECO:0000256" key="1">
    <source>
        <dbReference type="SAM" id="Phobius"/>
    </source>
</evidence>
<accession>X7EKM6</accession>
<sequence length="290" mass="29896">MDKARITALATATVVASGVLWGFYWLPVRRLDALALPGAWGTLAIVATAALVLSPVAWIRRREIAAASPLALASIALGGASFALYSTGFVYGRVAIIILLFFLTPVWSTLLAWALGAPVPGLRLVAIALGLAGLGLMLGADGDLPLPRGTGEWLALVSGLLWAIATTAMSRRPAVRPEAAAFVFALGATLCTLALAPFLEPFPPVPGISALVVAVPAGALWWGAAMAGLMWATPRLEPARTGILLMSEVLIGAVSGALLAGEHLGTYEIAGGALVLAAGIVEVWPVRKRD</sequence>
<keyword evidence="1" id="KW-0812">Transmembrane</keyword>
<feature type="transmembrane region" description="Helical" evidence="1">
    <location>
        <begin position="38"/>
        <end position="58"/>
    </location>
</feature>
<dbReference type="PATRIC" id="fig|1449350.3.peg.203"/>
<feature type="transmembrane region" description="Helical" evidence="1">
    <location>
        <begin position="7"/>
        <end position="26"/>
    </location>
</feature>
<evidence type="ECO:0000259" key="2">
    <source>
        <dbReference type="Pfam" id="PF00892"/>
    </source>
</evidence>
<reference evidence="3 4" key="1">
    <citation type="submission" date="2014-01" db="EMBL/GenBank/DDBJ databases">
        <title>Roseivivax halodurans JCM 10272 Genome Sequencing.</title>
        <authorList>
            <person name="Lai Q."/>
            <person name="Li G."/>
            <person name="Shao Z."/>
        </authorList>
    </citation>
    <scope>NUCLEOTIDE SEQUENCE [LARGE SCALE GENOMIC DNA]</scope>
    <source>
        <strain evidence="3 4">JCM 10272</strain>
    </source>
</reference>
<name>X7EKM6_9RHOB</name>
<dbReference type="EMBL" id="JALZ01000001">
    <property type="protein sequence ID" value="ETX16447.1"/>
    <property type="molecule type" value="Genomic_DNA"/>
</dbReference>
<comment type="caution">
    <text evidence="3">The sequence shown here is derived from an EMBL/GenBank/DDBJ whole genome shotgun (WGS) entry which is preliminary data.</text>
</comment>
<evidence type="ECO:0000313" key="3">
    <source>
        <dbReference type="EMBL" id="ETX16447.1"/>
    </source>
</evidence>
<dbReference type="AlphaFoldDB" id="X7EKM6"/>
<feature type="transmembrane region" description="Helical" evidence="1">
    <location>
        <begin position="94"/>
        <end position="115"/>
    </location>
</feature>
<dbReference type="Proteomes" id="UP000022447">
    <property type="component" value="Unassembled WGS sequence"/>
</dbReference>
<organism evidence="3 4">
    <name type="scientific">Roseivivax halodurans JCM 10272</name>
    <dbReference type="NCBI Taxonomy" id="1449350"/>
    <lineage>
        <taxon>Bacteria</taxon>
        <taxon>Pseudomonadati</taxon>
        <taxon>Pseudomonadota</taxon>
        <taxon>Alphaproteobacteria</taxon>
        <taxon>Rhodobacterales</taxon>
        <taxon>Roseobacteraceae</taxon>
        <taxon>Roseivivax</taxon>
    </lineage>
</organism>
<dbReference type="InterPro" id="IPR037185">
    <property type="entry name" value="EmrE-like"/>
</dbReference>
<proteinExistence type="predicted"/>
<feature type="transmembrane region" description="Helical" evidence="1">
    <location>
        <begin position="122"/>
        <end position="140"/>
    </location>
</feature>
<feature type="transmembrane region" description="Helical" evidence="1">
    <location>
        <begin position="70"/>
        <end position="88"/>
    </location>
</feature>
<keyword evidence="1" id="KW-1133">Transmembrane helix</keyword>
<evidence type="ECO:0000313" key="4">
    <source>
        <dbReference type="Proteomes" id="UP000022447"/>
    </source>
</evidence>
<dbReference type="SUPFAM" id="SSF103481">
    <property type="entry name" value="Multidrug resistance efflux transporter EmrE"/>
    <property type="match status" value="2"/>
</dbReference>
<feature type="transmembrane region" description="Helical" evidence="1">
    <location>
        <begin position="267"/>
        <end position="286"/>
    </location>
</feature>